<keyword evidence="2" id="KW-1185">Reference proteome</keyword>
<dbReference type="Proteomes" id="UP000321083">
    <property type="component" value="Unassembled WGS sequence"/>
</dbReference>
<gene>
    <name evidence="1" type="ORF">E3A20_17630</name>
</gene>
<reference evidence="1 2" key="1">
    <citation type="submission" date="2019-08" db="EMBL/GenBank/DDBJ databases">
        <title>100 year-old enigma solved: identification of Planctomyces bekefii, the type genus and species of the phylum Planctomycetes.</title>
        <authorList>
            <person name="Svetlana D.N."/>
            <person name="Overmann J."/>
        </authorList>
    </citation>
    <scope>NUCLEOTIDE SEQUENCE [LARGE SCALE GENOMIC DNA]</scope>
    <source>
        <strain evidence="1">Phe10_nw2017</strain>
    </source>
</reference>
<dbReference type="AlphaFoldDB" id="A0A5C6M4Q6"/>
<protein>
    <submittedName>
        <fullName evidence="1">Uncharacterized protein</fullName>
    </submittedName>
</protein>
<sequence>MKVARALQPEICPVQPDCLEIDAAGPGCRRLALREAAKVQSGEGKGTWGRGDWCDVLSGSTFHFLQSTFYGMDAIPPHPRPL</sequence>
<dbReference type="EMBL" id="SRHE01000384">
    <property type="protein sequence ID" value="TWW09109.1"/>
    <property type="molecule type" value="Genomic_DNA"/>
</dbReference>
<accession>A0A5C6M4Q6</accession>
<organism evidence="1 2">
    <name type="scientific">Planctomyces bekefii</name>
    <dbReference type="NCBI Taxonomy" id="1653850"/>
    <lineage>
        <taxon>Bacteria</taxon>
        <taxon>Pseudomonadati</taxon>
        <taxon>Planctomycetota</taxon>
        <taxon>Planctomycetia</taxon>
        <taxon>Planctomycetales</taxon>
        <taxon>Planctomycetaceae</taxon>
        <taxon>Planctomyces</taxon>
    </lineage>
</organism>
<evidence type="ECO:0000313" key="1">
    <source>
        <dbReference type="EMBL" id="TWW09109.1"/>
    </source>
</evidence>
<comment type="caution">
    <text evidence="1">The sequence shown here is derived from an EMBL/GenBank/DDBJ whole genome shotgun (WGS) entry which is preliminary data.</text>
</comment>
<reference evidence="1 2" key="2">
    <citation type="submission" date="2019-08" db="EMBL/GenBank/DDBJ databases">
        <authorList>
            <person name="Henke P."/>
        </authorList>
    </citation>
    <scope>NUCLEOTIDE SEQUENCE [LARGE SCALE GENOMIC DNA]</scope>
    <source>
        <strain evidence="1">Phe10_nw2017</strain>
    </source>
</reference>
<name>A0A5C6M4Q6_9PLAN</name>
<feature type="non-terminal residue" evidence="1">
    <location>
        <position position="82"/>
    </location>
</feature>
<evidence type="ECO:0000313" key="2">
    <source>
        <dbReference type="Proteomes" id="UP000321083"/>
    </source>
</evidence>
<proteinExistence type="predicted"/>